<evidence type="ECO:0000256" key="2">
    <source>
        <dbReference type="ARBA" id="ARBA00002315"/>
    </source>
</evidence>
<evidence type="ECO:0000256" key="1">
    <source>
        <dbReference type="ARBA" id="ARBA00000370"/>
    </source>
</evidence>
<evidence type="ECO:0000313" key="17">
    <source>
        <dbReference type="Proteomes" id="UP000290204"/>
    </source>
</evidence>
<evidence type="ECO:0000256" key="8">
    <source>
        <dbReference type="ARBA" id="ARBA00023235"/>
    </source>
</evidence>
<evidence type="ECO:0000259" key="15">
    <source>
        <dbReference type="Pfam" id="PF06415"/>
    </source>
</evidence>
<evidence type="ECO:0000256" key="3">
    <source>
        <dbReference type="ARBA" id="ARBA00004798"/>
    </source>
</evidence>
<evidence type="ECO:0000256" key="5">
    <source>
        <dbReference type="ARBA" id="ARBA00022723"/>
    </source>
</evidence>
<evidence type="ECO:0000256" key="10">
    <source>
        <dbReference type="NCBIfam" id="TIGR01307"/>
    </source>
</evidence>
<dbReference type="UniPathway" id="UPA00109">
    <property type="reaction ID" value="UER00186"/>
</dbReference>
<feature type="binding site" evidence="9 13">
    <location>
        <position position="456"/>
    </location>
    <ligand>
        <name>Mn(2+)</name>
        <dbReference type="ChEBI" id="CHEBI:29035"/>
        <label>1</label>
    </ligand>
</feature>
<evidence type="ECO:0000256" key="9">
    <source>
        <dbReference type="HAMAP-Rule" id="MF_01038"/>
    </source>
</evidence>
<evidence type="ECO:0000256" key="7">
    <source>
        <dbReference type="ARBA" id="ARBA00023211"/>
    </source>
</evidence>
<feature type="binding site" evidence="9 13">
    <location>
        <position position="401"/>
    </location>
    <ligand>
        <name>Mn(2+)</name>
        <dbReference type="ChEBI" id="CHEBI:29035"/>
        <label>1</label>
    </ligand>
</feature>
<feature type="binding site" evidence="9 12">
    <location>
        <position position="123"/>
    </location>
    <ligand>
        <name>substrate</name>
    </ligand>
</feature>
<organism evidence="16 17">
    <name type="scientific">Lacibacter luteus</name>
    <dbReference type="NCBI Taxonomy" id="2508719"/>
    <lineage>
        <taxon>Bacteria</taxon>
        <taxon>Pseudomonadati</taxon>
        <taxon>Bacteroidota</taxon>
        <taxon>Chitinophagia</taxon>
        <taxon>Chitinophagales</taxon>
        <taxon>Chitinophagaceae</taxon>
        <taxon>Lacibacter</taxon>
    </lineage>
</organism>
<dbReference type="Pfam" id="PF06415">
    <property type="entry name" value="iPGM_N"/>
    <property type="match status" value="1"/>
</dbReference>
<dbReference type="PANTHER" id="PTHR31637">
    <property type="entry name" value="2,3-BISPHOSPHOGLYCERATE-INDEPENDENT PHOSPHOGLYCERATE MUTASE"/>
    <property type="match status" value="1"/>
</dbReference>
<dbReference type="EMBL" id="SDHW01000003">
    <property type="protein sequence ID" value="RXK59752.1"/>
    <property type="molecule type" value="Genomic_DNA"/>
</dbReference>
<comment type="catalytic activity">
    <reaction evidence="1 9">
        <text>(2R)-2-phosphoglycerate = (2R)-3-phosphoglycerate</text>
        <dbReference type="Rhea" id="RHEA:15901"/>
        <dbReference type="ChEBI" id="CHEBI:58272"/>
        <dbReference type="ChEBI" id="CHEBI:58289"/>
        <dbReference type="EC" id="5.4.2.12"/>
    </reaction>
</comment>
<accession>A0A4V1M7G1</accession>
<dbReference type="PIRSF" id="PIRSF001492">
    <property type="entry name" value="IPGAM"/>
    <property type="match status" value="1"/>
</dbReference>
<keyword evidence="17" id="KW-1185">Reference proteome</keyword>
<proteinExistence type="inferred from homology"/>
<gene>
    <name evidence="9" type="primary">gpmI</name>
    <name evidence="16" type="ORF">ESA94_11885</name>
</gene>
<comment type="pathway">
    <text evidence="3 9">Carbohydrate degradation; glycolysis; pyruvate from D-glyceraldehyde 3-phosphate: step 3/5.</text>
</comment>
<dbReference type="CDD" id="cd16010">
    <property type="entry name" value="iPGM"/>
    <property type="match status" value="1"/>
</dbReference>
<keyword evidence="7 9" id="KW-0464">Manganese</keyword>
<feature type="binding site" evidence="9 13">
    <location>
        <position position="439"/>
    </location>
    <ligand>
        <name>Mn(2+)</name>
        <dbReference type="ChEBI" id="CHEBI:29035"/>
        <label>2</label>
    </ligand>
</feature>
<dbReference type="RefSeq" id="WP_129131126.1">
    <property type="nucleotide sequence ID" value="NZ_SDHW01000003.1"/>
</dbReference>
<dbReference type="GO" id="GO:0004619">
    <property type="term" value="F:phosphoglycerate mutase activity"/>
    <property type="evidence" value="ECO:0007669"/>
    <property type="project" value="UniProtKB-UniRule"/>
</dbReference>
<feature type="binding site" evidence="9 12">
    <location>
        <begin position="153"/>
        <end position="154"/>
    </location>
    <ligand>
        <name>substrate</name>
    </ligand>
</feature>
<name>A0A4V1M7G1_9BACT</name>
<dbReference type="InterPro" id="IPR005995">
    <property type="entry name" value="Pgm_bpd_ind"/>
</dbReference>
<feature type="binding site" evidence="9 12">
    <location>
        <position position="330"/>
    </location>
    <ligand>
        <name>substrate</name>
    </ligand>
</feature>
<comment type="similarity">
    <text evidence="4 9">Belongs to the BPG-independent phosphoglycerate mutase family.</text>
</comment>
<comment type="subunit">
    <text evidence="9">Monomer.</text>
</comment>
<dbReference type="InterPro" id="IPR017850">
    <property type="entry name" value="Alkaline_phosphatase_core_sf"/>
</dbReference>
<dbReference type="Proteomes" id="UP000290204">
    <property type="component" value="Unassembled WGS sequence"/>
</dbReference>
<dbReference type="InterPro" id="IPR006124">
    <property type="entry name" value="Metalloenzyme"/>
</dbReference>
<feature type="active site" description="Phosphoserine intermediate" evidence="9 11">
    <location>
        <position position="62"/>
    </location>
</feature>
<evidence type="ECO:0000256" key="13">
    <source>
        <dbReference type="PIRSR" id="PIRSR001492-3"/>
    </source>
</evidence>
<sequence length="505" mass="55411">MTKKKAILVIMDGWGLGQVPTADAIQNANVPFVSSLYSQYPNTTLITCGEAVGLPDGQMGNSEVGHLNLGAGRIVYQELQRIHVAVRSGEFSASKALNNSIDYAISNNKTLHIIGLVSDGGVHSHTSHLKAITTLCKEKGFSNVLVHAFTDGRDTDPKSGLGYLTDVQQHLDKTVGAIATVTGRYYAMDRDKRWERVKLAYDALVNAVGEQTDDVLKAVETSYANEVTDEFLKPIINTKVENTKIEDGDAVICFNFRTDRCREITQVLTQQDMPDFGMKKLNLHYTTMTEYDKTYKHVNVIFATDNLTKTLGEVLEEHSRTQIRIAETEKYPHVSFFFSGGREKPFEGEKRIMIPSPKVATYDLQPEMSAVEVTDAIVPEIQDETADFICLNYANADMVGHTGVFSAAVKAVETVDACVKRVVTAALDHGYTVFLTADHGNADYLINEDGTPNTAHTLNLVPLFVIDRSWKGTVKPGKLGDIAPTILAMMGLPVPAEMTGDVLIS</sequence>
<dbReference type="PANTHER" id="PTHR31637:SF0">
    <property type="entry name" value="2,3-BISPHOSPHOGLYCERATE-INDEPENDENT PHOSPHOGLYCERATE MUTASE"/>
    <property type="match status" value="1"/>
</dbReference>
<feature type="binding site" evidence="9 13">
    <location>
        <position position="397"/>
    </location>
    <ligand>
        <name>Mn(2+)</name>
        <dbReference type="ChEBI" id="CHEBI:29035"/>
        <label>1</label>
    </ligand>
</feature>
<dbReference type="NCBIfam" id="TIGR01307">
    <property type="entry name" value="pgm_bpd_ind"/>
    <property type="match status" value="1"/>
</dbReference>
<dbReference type="Gene3D" id="3.40.1450.10">
    <property type="entry name" value="BPG-independent phosphoglycerate mutase, domain B"/>
    <property type="match status" value="1"/>
</dbReference>
<comment type="caution">
    <text evidence="16">The sequence shown here is derived from an EMBL/GenBank/DDBJ whole genome shotgun (WGS) entry which is preliminary data.</text>
</comment>
<protein>
    <recommendedName>
        <fullName evidence="9 10">2,3-bisphosphoglycerate-independent phosphoglycerate mutase</fullName>
        <shortName evidence="9">BPG-independent PGAM</shortName>
        <shortName evidence="9">Phosphoglyceromutase</shortName>
        <shortName evidence="9">iPGM</shortName>
        <ecNumber evidence="9 10">5.4.2.12</ecNumber>
    </recommendedName>
</protein>
<dbReference type="FunFam" id="3.40.1450.10:FF:000002">
    <property type="entry name" value="2,3-bisphosphoglycerate-independent phosphoglycerate mutase"/>
    <property type="match status" value="1"/>
</dbReference>
<dbReference type="HAMAP" id="MF_01038">
    <property type="entry name" value="GpmI"/>
    <property type="match status" value="1"/>
</dbReference>
<feature type="binding site" evidence="9 12">
    <location>
        <position position="190"/>
    </location>
    <ligand>
        <name>substrate</name>
    </ligand>
</feature>
<evidence type="ECO:0000256" key="4">
    <source>
        <dbReference type="ARBA" id="ARBA00008819"/>
    </source>
</evidence>
<keyword evidence="8 9" id="KW-0413">Isomerase</keyword>
<dbReference type="GO" id="GO:0030145">
    <property type="term" value="F:manganese ion binding"/>
    <property type="evidence" value="ECO:0007669"/>
    <property type="project" value="UniProtKB-UniRule"/>
</dbReference>
<feature type="binding site" evidence="9 12">
    <location>
        <begin position="257"/>
        <end position="260"/>
    </location>
    <ligand>
        <name>substrate</name>
    </ligand>
</feature>
<comment type="function">
    <text evidence="2 9">Catalyzes the interconversion of 2-phosphoglycerate and 3-phosphoglycerate.</text>
</comment>
<evidence type="ECO:0000259" key="14">
    <source>
        <dbReference type="Pfam" id="PF01676"/>
    </source>
</evidence>
<dbReference type="SUPFAM" id="SSF53649">
    <property type="entry name" value="Alkaline phosphatase-like"/>
    <property type="match status" value="1"/>
</dbReference>
<dbReference type="Gene3D" id="3.40.720.10">
    <property type="entry name" value="Alkaline Phosphatase, subunit A"/>
    <property type="match status" value="1"/>
</dbReference>
<evidence type="ECO:0000256" key="12">
    <source>
        <dbReference type="PIRSR" id="PIRSR001492-2"/>
    </source>
</evidence>
<keyword evidence="6 9" id="KW-0324">Glycolysis</keyword>
<comment type="cofactor">
    <cofactor evidence="9">
        <name>Mn(2+)</name>
        <dbReference type="ChEBI" id="CHEBI:29035"/>
    </cofactor>
    <text evidence="9">Binds 2 manganese ions per subunit.</text>
</comment>
<dbReference type="InterPro" id="IPR011258">
    <property type="entry name" value="BPG-indep_PGM_N"/>
</dbReference>
<dbReference type="GO" id="GO:0005829">
    <property type="term" value="C:cytosol"/>
    <property type="evidence" value="ECO:0007669"/>
    <property type="project" value="TreeGrafter"/>
</dbReference>
<dbReference type="InterPro" id="IPR036646">
    <property type="entry name" value="PGAM_B_sf"/>
</dbReference>
<feature type="binding site" evidence="9 12">
    <location>
        <position position="184"/>
    </location>
    <ligand>
        <name>substrate</name>
    </ligand>
</feature>
<dbReference type="EC" id="5.4.2.12" evidence="9 10"/>
<evidence type="ECO:0000313" key="16">
    <source>
        <dbReference type="EMBL" id="RXK59752.1"/>
    </source>
</evidence>
<dbReference type="AlphaFoldDB" id="A0A4V1M7G1"/>
<feature type="domain" description="BPG-independent PGAM N-terminal" evidence="15">
    <location>
        <begin position="82"/>
        <end position="293"/>
    </location>
</feature>
<feature type="binding site" evidence="9 13">
    <location>
        <position position="12"/>
    </location>
    <ligand>
        <name>Mn(2+)</name>
        <dbReference type="ChEBI" id="CHEBI:29035"/>
        <label>2</label>
    </ligand>
</feature>
<dbReference type="GO" id="GO:0006007">
    <property type="term" value="P:glucose catabolic process"/>
    <property type="evidence" value="ECO:0007669"/>
    <property type="project" value="InterPro"/>
</dbReference>
<keyword evidence="5 9" id="KW-0479">Metal-binding</keyword>
<dbReference type="SUPFAM" id="SSF64158">
    <property type="entry name" value="2,3-Bisphosphoglycerate-independent phosphoglycerate mutase, substrate-binding domain"/>
    <property type="match status" value="1"/>
</dbReference>
<feature type="domain" description="Metalloenzyme" evidence="14">
    <location>
        <begin position="4"/>
        <end position="492"/>
    </location>
</feature>
<reference evidence="16 17" key="1">
    <citation type="submission" date="2019-01" db="EMBL/GenBank/DDBJ databases">
        <title>Lacibacter sp. strain TTM-7.</title>
        <authorList>
            <person name="Chen W.-M."/>
        </authorList>
    </citation>
    <scope>NUCLEOTIDE SEQUENCE [LARGE SCALE GENOMIC DNA]</scope>
    <source>
        <strain evidence="16 17">TTM-7</strain>
    </source>
</reference>
<dbReference type="GO" id="GO:0006096">
    <property type="term" value="P:glycolytic process"/>
    <property type="evidence" value="ECO:0007669"/>
    <property type="project" value="UniProtKB-UniRule"/>
</dbReference>
<dbReference type="OrthoDB" id="9800863at2"/>
<feature type="binding site" evidence="9 13">
    <location>
        <position position="62"/>
    </location>
    <ligand>
        <name>Mn(2+)</name>
        <dbReference type="ChEBI" id="CHEBI:29035"/>
        <label>2</label>
    </ligand>
</feature>
<evidence type="ECO:0000256" key="6">
    <source>
        <dbReference type="ARBA" id="ARBA00023152"/>
    </source>
</evidence>
<dbReference type="Pfam" id="PF01676">
    <property type="entry name" value="Metalloenzyme"/>
    <property type="match status" value="1"/>
</dbReference>
<feature type="binding site" evidence="9 13">
    <location>
        <position position="438"/>
    </location>
    <ligand>
        <name>Mn(2+)</name>
        <dbReference type="ChEBI" id="CHEBI:29035"/>
        <label>2</label>
    </ligand>
</feature>
<evidence type="ECO:0000256" key="11">
    <source>
        <dbReference type="PIRSR" id="PIRSR001492-1"/>
    </source>
</evidence>